<dbReference type="Proteomes" id="UP000053144">
    <property type="component" value="Chromosome 3"/>
</dbReference>
<dbReference type="Gramene" id="KOM37715">
    <property type="protein sequence ID" value="KOM37715"/>
    <property type="gene ID" value="LR48_Vigan03g109700"/>
</dbReference>
<protein>
    <submittedName>
        <fullName evidence="1">Uncharacterized protein</fullName>
    </submittedName>
</protein>
<evidence type="ECO:0000313" key="2">
    <source>
        <dbReference type="Proteomes" id="UP000053144"/>
    </source>
</evidence>
<sequence>MAATTVSLKVGRSGANSIVMVMEVARRATTIFVVALPVCEGDKIAIRMVGRATFTGNYQWILMNNFSGDAYPPEIIIEGFCPSVITEGFCPSVITEGQRPSVMVSDKGFTDGHLTSLSRR</sequence>
<accession>A0A0L9U4K0</accession>
<organism evidence="1 2">
    <name type="scientific">Phaseolus angularis</name>
    <name type="common">Azuki bean</name>
    <name type="synonym">Vigna angularis</name>
    <dbReference type="NCBI Taxonomy" id="3914"/>
    <lineage>
        <taxon>Eukaryota</taxon>
        <taxon>Viridiplantae</taxon>
        <taxon>Streptophyta</taxon>
        <taxon>Embryophyta</taxon>
        <taxon>Tracheophyta</taxon>
        <taxon>Spermatophyta</taxon>
        <taxon>Magnoliopsida</taxon>
        <taxon>eudicotyledons</taxon>
        <taxon>Gunneridae</taxon>
        <taxon>Pentapetalae</taxon>
        <taxon>rosids</taxon>
        <taxon>fabids</taxon>
        <taxon>Fabales</taxon>
        <taxon>Fabaceae</taxon>
        <taxon>Papilionoideae</taxon>
        <taxon>50 kb inversion clade</taxon>
        <taxon>NPAAA clade</taxon>
        <taxon>indigoferoid/millettioid clade</taxon>
        <taxon>Phaseoleae</taxon>
        <taxon>Vigna</taxon>
    </lineage>
</organism>
<dbReference type="EMBL" id="CM003373">
    <property type="protein sequence ID" value="KOM37715.1"/>
    <property type="molecule type" value="Genomic_DNA"/>
</dbReference>
<proteinExistence type="predicted"/>
<gene>
    <name evidence="1" type="ORF">LR48_Vigan03g109700</name>
</gene>
<dbReference type="AlphaFoldDB" id="A0A0L9U4K0"/>
<reference evidence="2" key="1">
    <citation type="journal article" date="2015" name="Proc. Natl. Acad. Sci. U.S.A.">
        <title>Genome sequencing of adzuki bean (Vigna angularis) provides insight into high starch and low fat accumulation and domestication.</title>
        <authorList>
            <person name="Yang K."/>
            <person name="Tian Z."/>
            <person name="Chen C."/>
            <person name="Luo L."/>
            <person name="Zhao B."/>
            <person name="Wang Z."/>
            <person name="Yu L."/>
            <person name="Li Y."/>
            <person name="Sun Y."/>
            <person name="Li W."/>
            <person name="Chen Y."/>
            <person name="Li Y."/>
            <person name="Zhang Y."/>
            <person name="Ai D."/>
            <person name="Zhao J."/>
            <person name="Shang C."/>
            <person name="Ma Y."/>
            <person name="Wu B."/>
            <person name="Wang M."/>
            <person name="Gao L."/>
            <person name="Sun D."/>
            <person name="Zhang P."/>
            <person name="Guo F."/>
            <person name="Wang W."/>
            <person name="Li Y."/>
            <person name="Wang J."/>
            <person name="Varshney R.K."/>
            <person name="Wang J."/>
            <person name="Ling H.Q."/>
            <person name="Wan P."/>
        </authorList>
    </citation>
    <scope>NUCLEOTIDE SEQUENCE</scope>
    <source>
        <strain evidence="2">cv. Jingnong 6</strain>
    </source>
</reference>
<evidence type="ECO:0000313" key="1">
    <source>
        <dbReference type="EMBL" id="KOM37715.1"/>
    </source>
</evidence>
<name>A0A0L9U4K0_PHAAN</name>